<dbReference type="PANTHER" id="PTHR24148:SF64">
    <property type="entry name" value="HETEROKARYON INCOMPATIBILITY DOMAIN-CONTAINING PROTEIN"/>
    <property type="match status" value="1"/>
</dbReference>
<evidence type="ECO:0000259" key="1">
    <source>
        <dbReference type="Pfam" id="PF06985"/>
    </source>
</evidence>
<organism evidence="2 3">
    <name type="scientific">Alternaria alternata</name>
    <name type="common">Alternaria rot fungus</name>
    <name type="synonym">Torula alternata</name>
    <dbReference type="NCBI Taxonomy" id="5599"/>
    <lineage>
        <taxon>Eukaryota</taxon>
        <taxon>Fungi</taxon>
        <taxon>Dikarya</taxon>
        <taxon>Ascomycota</taxon>
        <taxon>Pezizomycotina</taxon>
        <taxon>Dothideomycetes</taxon>
        <taxon>Pleosporomycetidae</taxon>
        <taxon>Pleosporales</taxon>
        <taxon>Pleosporineae</taxon>
        <taxon>Pleosporaceae</taxon>
        <taxon>Alternaria</taxon>
        <taxon>Alternaria sect. Alternaria</taxon>
        <taxon>Alternaria alternata complex</taxon>
    </lineage>
</organism>
<dbReference type="PANTHER" id="PTHR24148">
    <property type="entry name" value="ANKYRIN REPEAT DOMAIN-CONTAINING PROTEIN 39 HOMOLOG-RELATED"/>
    <property type="match status" value="1"/>
</dbReference>
<evidence type="ECO:0000313" key="2">
    <source>
        <dbReference type="EMBL" id="OAG20563.1"/>
    </source>
</evidence>
<dbReference type="VEuPathDB" id="FungiDB:CC77DRAFT_935351"/>
<dbReference type="GeneID" id="29120030"/>
<feature type="domain" description="Heterokaryon incompatibility" evidence="1">
    <location>
        <begin position="60"/>
        <end position="256"/>
    </location>
</feature>
<name>A0A177DL79_ALTAL</name>
<dbReference type="Proteomes" id="UP000077248">
    <property type="component" value="Unassembled WGS sequence"/>
</dbReference>
<proteinExistence type="predicted"/>
<dbReference type="RefSeq" id="XP_018385984.1">
    <property type="nucleotide sequence ID" value="XM_018534436.1"/>
</dbReference>
<reference evidence="2 3" key="1">
    <citation type="submission" date="2016-05" db="EMBL/GenBank/DDBJ databases">
        <title>Comparative analysis of secretome profiles of manganese(II)-oxidizing ascomycete fungi.</title>
        <authorList>
            <consortium name="DOE Joint Genome Institute"/>
            <person name="Zeiner C.A."/>
            <person name="Purvine S.O."/>
            <person name="Zink E.M."/>
            <person name="Wu S."/>
            <person name="Pasa-Tolic L."/>
            <person name="Chaput D.L."/>
            <person name="Haridas S."/>
            <person name="Grigoriev I.V."/>
            <person name="Santelli C.M."/>
            <person name="Hansel C.M."/>
        </authorList>
    </citation>
    <scope>NUCLEOTIDE SEQUENCE [LARGE SCALE GENOMIC DNA]</scope>
    <source>
        <strain evidence="2 3">SRC1lrK2f</strain>
    </source>
</reference>
<accession>A0A177DL79</accession>
<dbReference type="InterPro" id="IPR010730">
    <property type="entry name" value="HET"/>
</dbReference>
<dbReference type="EMBL" id="KV441478">
    <property type="protein sequence ID" value="OAG20563.1"/>
    <property type="molecule type" value="Genomic_DNA"/>
</dbReference>
<gene>
    <name evidence="2" type="ORF">CC77DRAFT_935351</name>
</gene>
<dbReference type="OMA" id="HESENET"/>
<dbReference type="Pfam" id="PF06985">
    <property type="entry name" value="HET"/>
    <property type="match status" value="1"/>
</dbReference>
<dbReference type="Pfam" id="PF26639">
    <property type="entry name" value="Het-6_barrel"/>
    <property type="match status" value="1"/>
</dbReference>
<dbReference type="AlphaFoldDB" id="A0A177DL79"/>
<protein>
    <recommendedName>
        <fullName evidence="1">Heterokaryon incompatibility domain-containing protein</fullName>
    </recommendedName>
</protein>
<dbReference type="InterPro" id="IPR052895">
    <property type="entry name" value="HetReg/Transcr_Mod"/>
</dbReference>
<keyword evidence="3" id="KW-1185">Reference proteome</keyword>
<dbReference type="KEGG" id="aalt:CC77DRAFT_935351"/>
<evidence type="ECO:0000313" key="3">
    <source>
        <dbReference type="Proteomes" id="UP000077248"/>
    </source>
</evidence>
<sequence length="684" mass="78107">MDTCGIGRSLVQSVGCRNETLYSTLPESGVIRLVKILSGDWDEEIVCDIFETSLGTITPYKALSYAWRLDRNEPDATILCNDVGVEISANLFDALRQLRNVHVPVVVWVDFLCINQQDVEERSLQVAMMREIYEKSREVIIWLGEGSKYDRFEERGRSQHPAQLTKRARVIEWYDDERDSAKVDSYPHACKNTSLFSSTSAKEVYGAFCTIYLLSRGVAPVNIHFLKRLPLATDVMSGIKALMSETWWHRTWVVQETVVAQKATIRYSNISAPWTMFSYAATNYSRSRLKDNLDSTMIHHTQDPLADFYRIITSIDSTRQEWLQYQPISLLSLLRKFRPRKASDERDKVFALLNLVRHWGPNGPLRADYSLQPGEVWFQVTKNTIKSSGCLDVLAGTHQATGDLKRYPSWITDWNTSPQPHESERLSRLTLYDASGRSRGLVRLHNRSILEVQGFCIDQIKWHDENPLEGPINRMRDTTFNWRRQVGVHTTGEYISGGSRLGAFWRTLCADILYSTQDEAGRTFQRSTPAGKSSYVSWSDPLLDTWRRTTMNGGLRDTFQMGERNEDKNAFHYAVECASEGRKFFITSKGYMGVGPDSLTNGDLVFVLLGSRVPLILRQAAETSVCHGEEVEILVSTGHESENETRCCSNHRTFELLGDAYVHGIMDYQTGMREDPLWDKVFLT</sequence>